<evidence type="ECO:0000256" key="7">
    <source>
        <dbReference type="ARBA" id="ARBA00022630"/>
    </source>
</evidence>
<evidence type="ECO:0000256" key="11">
    <source>
        <dbReference type="ARBA" id="ARBA00023002"/>
    </source>
</evidence>
<name>A0A101KRF3_RHILI</name>
<keyword evidence="6" id="KW-0475">Mercuric resistance</keyword>
<evidence type="ECO:0000256" key="4">
    <source>
        <dbReference type="ARBA" id="ARBA00012661"/>
    </source>
</evidence>
<feature type="domain" description="FAD/NAD(P)-binding" evidence="18">
    <location>
        <begin position="306"/>
        <end position="620"/>
    </location>
</feature>
<feature type="domain" description="Pyridine nucleotide-disulphide oxidoreductase dimerisation" evidence="17">
    <location>
        <begin position="643"/>
        <end position="751"/>
    </location>
</feature>
<comment type="subunit">
    <text evidence="3">Homodimer.</text>
</comment>
<dbReference type="GO" id="GO:0016668">
    <property type="term" value="F:oxidoreductase activity, acting on a sulfur group of donors, NAD(P) as acceptor"/>
    <property type="evidence" value="ECO:0007669"/>
    <property type="project" value="InterPro"/>
</dbReference>
<comment type="cofactor">
    <cofactor evidence="1">
        <name>FAD</name>
        <dbReference type="ChEBI" id="CHEBI:57692"/>
    </cofactor>
</comment>
<dbReference type="InterPro" id="IPR016156">
    <property type="entry name" value="FAD/NAD-linked_Rdtase_dimer_sf"/>
</dbReference>
<dbReference type="AlphaFoldDB" id="A0A101KRF3"/>
<keyword evidence="7 16" id="KW-0285">Flavoprotein</keyword>
<dbReference type="GO" id="GO:0016152">
    <property type="term" value="F:mercury (II) reductase (NADP+) activity"/>
    <property type="evidence" value="ECO:0007669"/>
    <property type="project" value="UniProtKB-EC"/>
</dbReference>
<evidence type="ECO:0000256" key="1">
    <source>
        <dbReference type="ARBA" id="ARBA00001974"/>
    </source>
</evidence>
<evidence type="ECO:0000256" key="6">
    <source>
        <dbReference type="ARBA" id="ARBA00022466"/>
    </source>
</evidence>
<evidence type="ECO:0000256" key="3">
    <source>
        <dbReference type="ARBA" id="ARBA00011738"/>
    </source>
</evidence>
<evidence type="ECO:0000313" key="19">
    <source>
        <dbReference type="EMBL" id="KUM25588.1"/>
    </source>
</evidence>
<reference evidence="19 20" key="1">
    <citation type="submission" date="2015-12" db="EMBL/GenBank/DDBJ databases">
        <title>Draft genome sequence of Mesorhizobium sp. UFLA 01-765, a multitolerant efficient symbiont and plant-growth promoting strain isolated from Zn-mining soil using Leucaena leucocephala as a trap plant.</title>
        <authorList>
            <person name="Rangel W.M."/>
            <person name="Thijs S."/>
            <person name="Longatti S.M."/>
            <person name="Moreira F.M."/>
            <person name="Weyens N."/>
            <person name="Vangronsveld J."/>
            <person name="Van Hamme J.D."/>
            <person name="Bottos E.M."/>
            <person name="Rineau F."/>
        </authorList>
    </citation>
    <scope>NUCLEOTIDE SEQUENCE [LARGE SCALE GENOMIC DNA]</scope>
    <source>
        <strain evidence="19 20">UFLA 01-765</strain>
    </source>
</reference>
<dbReference type="GO" id="GO:0050787">
    <property type="term" value="P:detoxification of mercury ion"/>
    <property type="evidence" value="ECO:0007669"/>
    <property type="project" value="InterPro"/>
</dbReference>
<dbReference type="Proteomes" id="UP000053176">
    <property type="component" value="Unassembled WGS sequence"/>
</dbReference>
<dbReference type="FunFam" id="3.30.390.30:FF:000001">
    <property type="entry name" value="Dihydrolipoyl dehydrogenase"/>
    <property type="match status" value="1"/>
</dbReference>
<dbReference type="Gene3D" id="3.30.390.30">
    <property type="match status" value="1"/>
</dbReference>
<dbReference type="InterPro" id="IPR004927">
    <property type="entry name" value="MerB"/>
</dbReference>
<dbReference type="GO" id="GO:0018836">
    <property type="term" value="F:alkylmercury lyase activity"/>
    <property type="evidence" value="ECO:0007669"/>
    <property type="project" value="InterPro"/>
</dbReference>
<dbReference type="InterPro" id="IPR053717">
    <property type="entry name" value="MerB_lyase_sf"/>
</dbReference>
<evidence type="ECO:0000256" key="12">
    <source>
        <dbReference type="ARBA" id="ARBA00023157"/>
    </source>
</evidence>
<comment type="similarity">
    <text evidence="2 16">Belongs to the class-I pyridine nucleotide-disulfide oxidoreductase family.</text>
</comment>
<dbReference type="InterPro" id="IPR023753">
    <property type="entry name" value="FAD/NAD-binding_dom"/>
</dbReference>
<gene>
    <name evidence="19" type="ORF">AU467_25800</name>
</gene>
<dbReference type="Gene3D" id="3.30.450.410">
    <property type="match status" value="1"/>
</dbReference>
<dbReference type="InterPro" id="IPR004099">
    <property type="entry name" value="Pyr_nucl-diS_OxRdtase_dimer"/>
</dbReference>
<protein>
    <recommendedName>
        <fullName evidence="5">Mercuric reductase</fullName>
        <ecNumber evidence="4">1.16.1.1</ecNumber>
    </recommendedName>
    <alternativeName>
        <fullName evidence="14">Hg(II) reductase</fullName>
    </alternativeName>
</protein>
<dbReference type="PRINTS" id="PR00368">
    <property type="entry name" value="FADPNR"/>
</dbReference>
<evidence type="ECO:0000256" key="13">
    <source>
        <dbReference type="ARBA" id="ARBA00023284"/>
    </source>
</evidence>
<dbReference type="PROSITE" id="PS00076">
    <property type="entry name" value="PYRIDINE_REDOX_1"/>
    <property type="match status" value="1"/>
</dbReference>
<dbReference type="SUPFAM" id="SSF55424">
    <property type="entry name" value="FAD/NAD-linked reductases, dimerisation (C-terminal) domain"/>
    <property type="match status" value="1"/>
</dbReference>
<dbReference type="Pfam" id="PF07992">
    <property type="entry name" value="Pyr_redox_2"/>
    <property type="match status" value="1"/>
</dbReference>
<dbReference type="Pfam" id="PF03243">
    <property type="entry name" value="MerB"/>
    <property type="match status" value="1"/>
</dbReference>
<keyword evidence="10" id="KW-0476">Mercury</keyword>
<dbReference type="InterPro" id="IPR012999">
    <property type="entry name" value="Pyr_OxRdtase_I_AS"/>
</dbReference>
<dbReference type="PRINTS" id="PR00411">
    <property type="entry name" value="PNDRDTASEI"/>
</dbReference>
<dbReference type="SUPFAM" id="SSF160387">
    <property type="entry name" value="NosL/MerB-like"/>
    <property type="match status" value="1"/>
</dbReference>
<dbReference type="SUPFAM" id="SSF51905">
    <property type="entry name" value="FAD/NAD(P)-binding domain"/>
    <property type="match status" value="1"/>
</dbReference>
<evidence type="ECO:0000256" key="10">
    <source>
        <dbReference type="ARBA" id="ARBA00022914"/>
    </source>
</evidence>
<keyword evidence="9" id="KW-0521">NADP</keyword>
<dbReference type="EC" id="1.16.1.1" evidence="4"/>
<evidence type="ECO:0000256" key="9">
    <source>
        <dbReference type="ARBA" id="ARBA00022857"/>
    </source>
</evidence>
<sequence>MNDGCASCSSRDKVTAFAPTALPSFAVRPGVIFPDWSVVASPVVKDALLAMIGSNHVLNRWSGYDPATDRVRVALLQHYVDHGRAPTSEVLGKRVGLGATAIWPPLEELRRRDLVVLDSGRIVGAYPFTNRDTGHRITLDRHVLNAMCAVDALGIGAMTSRNIAIVSHCRHCDAPIRVSTQDQGRALADITPATAVVWLSVRYEGGCAANSLCAMTAFFCSDKHLSAWRHEHSADGPGFRLSIEEALEAGRALFAPSLAGVCAGEPPDGLAADARVAFPPSFDTVSKNGPTAVRRFAANGHSSGAYDLVVIGAGSAGFSAAITAADQGAQVALIGSGTIGGTCVNIGCVPSKTLIRAADTLHNARAAARFAGITAEAELADWRGTVRQKDALVSELRQAKYVDLLPAYDGIAYREGPARLVDGGVEMNGTRIPAGKIIIATGARPAIPVIPGIETVPYLTSTTALELEELPRSLLVIGGGYIGAELAQMFARTGVKVTLACRSRLLPESEPEIGAALTGYFQDEGISVVAGIAYRAIRKADQGIALTVARDGRDTTIHAEQVLLVTGRTPNIEGLGLAEHGVAVAANGGIVVDDRMRTSKSGIYAAGDVTGHDQFVYMAAYGAKLAAKNALNGDSLRYDNSAMPAIVFTDPQVASVGLTEAVARAAGQAVRTSTIGLDQVPRALAARDTRGLIKLVADAGSGRLLGAHILAPEGADSIQTAALAIRQGMTVDDLADTIFPYLTTVESLKLAALSFGKDVAKLSCCAG</sequence>
<dbReference type="GO" id="GO:0050661">
    <property type="term" value="F:NADP binding"/>
    <property type="evidence" value="ECO:0007669"/>
    <property type="project" value="InterPro"/>
</dbReference>
<dbReference type="PANTHER" id="PTHR43014:SF4">
    <property type="entry name" value="PYRIDINE NUCLEOTIDE-DISULFIDE OXIDOREDUCTASE RCLA-RELATED"/>
    <property type="match status" value="1"/>
</dbReference>
<keyword evidence="13 16" id="KW-0676">Redox-active center</keyword>
<dbReference type="OrthoDB" id="9776382at2"/>
<accession>A0A101KRF3</accession>
<dbReference type="GO" id="GO:0050660">
    <property type="term" value="F:flavin adenine dinucleotide binding"/>
    <property type="evidence" value="ECO:0007669"/>
    <property type="project" value="InterPro"/>
</dbReference>
<evidence type="ECO:0000259" key="18">
    <source>
        <dbReference type="Pfam" id="PF07992"/>
    </source>
</evidence>
<dbReference type="InterPro" id="IPR036188">
    <property type="entry name" value="FAD/NAD-bd_sf"/>
</dbReference>
<dbReference type="NCBIfam" id="TIGR02053">
    <property type="entry name" value="MerA"/>
    <property type="match status" value="1"/>
</dbReference>
<organism evidence="19 20">
    <name type="scientific">Rhizobium loti</name>
    <name type="common">Mesorhizobium loti</name>
    <dbReference type="NCBI Taxonomy" id="381"/>
    <lineage>
        <taxon>Bacteria</taxon>
        <taxon>Pseudomonadati</taxon>
        <taxon>Pseudomonadota</taxon>
        <taxon>Alphaproteobacteria</taxon>
        <taxon>Hyphomicrobiales</taxon>
        <taxon>Phyllobacteriaceae</taxon>
        <taxon>Mesorhizobium</taxon>
    </lineage>
</organism>
<proteinExistence type="inferred from homology"/>
<keyword evidence="8 16" id="KW-0274">FAD</keyword>
<evidence type="ECO:0000256" key="2">
    <source>
        <dbReference type="ARBA" id="ARBA00007532"/>
    </source>
</evidence>
<dbReference type="InterPro" id="IPR021179">
    <property type="entry name" value="Mercury_reductase_MerA"/>
</dbReference>
<evidence type="ECO:0000256" key="16">
    <source>
        <dbReference type="RuleBase" id="RU003691"/>
    </source>
</evidence>
<evidence type="ECO:0000313" key="20">
    <source>
        <dbReference type="Proteomes" id="UP000053176"/>
    </source>
</evidence>
<keyword evidence="11 16" id="KW-0560">Oxidoreductase</keyword>
<dbReference type="EMBL" id="LPWA01000116">
    <property type="protein sequence ID" value="KUM25588.1"/>
    <property type="molecule type" value="Genomic_DNA"/>
</dbReference>
<evidence type="ECO:0000256" key="5">
    <source>
        <dbReference type="ARBA" id="ARBA00014791"/>
    </source>
</evidence>
<dbReference type="GO" id="GO:0003955">
    <property type="term" value="F:NAD(P)H dehydrogenase (quinone) activity"/>
    <property type="evidence" value="ECO:0007669"/>
    <property type="project" value="TreeGrafter"/>
</dbReference>
<dbReference type="GO" id="GO:0045340">
    <property type="term" value="F:mercury ion binding"/>
    <property type="evidence" value="ECO:0007669"/>
    <property type="project" value="InterPro"/>
</dbReference>
<dbReference type="Pfam" id="PF02852">
    <property type="entry name" value="Pyr_redox_dim"/>
    <property type="match status" value="1"/>
</dbReference>
<comment type="catalytic activity">
    <reaction evidence="15">
        <text>Hg + NADP(+) + H(+) = Hg(2+) + NADPH</text>
        <dbReference type="Rhea" id="RHEA:23856"/>
        <dbReference type="ChEBI" id="CHEBI:15378"/>
        <dbReference type="ChEBI" id="CHEBI:16170"/>
        <dbReference type="ChEBI" id="CHEBI:16793"/>
        <dbReference type="ChEBI" id="CHEBI:57783"/>
        <dbReference type="ChEBI" id="CHEBI:58349"/>
        <dbReference type="EC" id="1.16.1.1"/>
    </reaction>
</comment>
<dbReference type="PANTHER" id="PTHR43014">
    <property type="entry name" value="MERCURIC REDUCTASE"/>
    <property type="match status" value="1"/>
</dbReference>
<dbReference type="Gene3D" id="3.50.50.60">
    <property type="entry name" value="FAD/NAD(P)-binding domain"/>
    <property type="match status" value="2"/>
</dbReference>
<evidence type="ECO:0000259" key="17">
    <source>
        <dbReference type="Pfam" id="PF02852"/>
    </source>
</evidence>
<comment type="caution">
    <text evidence="19">The sequence shown here is derived from an EMBL/GenBank/DDBJ whole genome shotgun (WGS) entry which is preliminary data.</text>
</comment>
<evidence type="ECO:0000256" key="15">
    <source>
        <dbReference type="ARBA" id="ARBA00048984"/>
    </source>
</evidence>
<evidence type="ECO:0000256" key="8">
    <source>
        <dbReference type="ARBA" id="ARBA00022827"/>
    </source>
</evidence>
<evidence type="ECO:0000256" key="14">
    <source>
        <dbReference type="ARBA" id="ARBA00031725"/>
    </source>
</evidence>
<keyword evidence="12" id="KW-1015">Disulfide bond</keyword>